<keyword evidence="4" id="KW-1185">Reference proteome</keyword>
<evidence type="ECO:0000313" key="3">
    <source>
        <dbReference type="Proteomes" id="UP000494201"/>
    </source>
</evidence>
<name>A0A6P2GIY3_9BURK</name>
<evidence type="ECO:0000313" key="1">
    <source>
        <dbReference type="EMBL" id="MBM2771514.1"/>
    </source>
</evidence>
<proteinExistence type="predicted"/>
<reference evidence="1 4" key="2">
    <citation type="submission" date="2021-02" db="EMBL/GenBank/DDBJ databases">
        <title>Draft genome of the type strains Burkholderia anthina DSM16086.</title>
        <authorList>
            <person name="Hertel R."/>
            <person name="Meissner J."/>
            <person name="Poehlein A."/>
            <person name="Daniel R."/>
            <person name="Commichau F.M."/>
        </authorList>
    </citation>
    <scope>NUCLEOTIDE SEQUENCE [LARGE SCALE GENOMIC DNA]</scope>
    <source>
        <strain evidence="1 4">DSM 16086</strain>
    </source>
</reference>
<gene>
    <name evidence="2" type="ORF">BAN20980_06254</name>
    <name evidence="1" type="ORF">JQK92_34465</name>
</gene>
<dbReference type="Proteomes" id="UP000494201">
    <property type="component" value="Unassembled WGS sequence"/>
</dbReference>
<accession>A0A6P2GIY3</accession>
<dbReference type="EMBL" id="CABVLY010000036">
    <property type="protein sequence ID" value="VVU53583.1"/>
    <property type="molecule type" value="Genomic_DNA"/>
</dbReference>
<dbReference type="EMBL" id="JAFCIQ010000048">
    <property type="protein sequence ID" value="MBM2771514.1"/>
    <property type="molecule type" value="Genomic_DNA"/>
</dbReference>
<protein>
    <submittedName>
        <fullName evidence="2">Uncharacterized protein</fullName>
    </submittedName>
</protein>
<evidence type="ECO:0000313" key="4">
    <source>
        <dbReference type="Proteomes" id="UP000755577"/>
    </source>
</evidence>
<dbReference type="GeneID" id="56504329"/>
<organism evidence="2 3">
    <name type="scientific">Burkholderia anthina</name>
    <dbReference type="NCBI Taxonomy" id="179879"/>
    <lineage>
        <taxon>Bacteria</taxon>
        <taxon>Pseudomonadati</taxon>
        <taxon>Pseudomonadota</taxon>
        <taxon>Betaproteobacteria</taxon>
        <taxon>Burkholderiales</taxon>
        <taxon>Burkholderiaceae</taxon>
        <taxon>Burkholderia</taxon>
        <taxon>Burkholderia cepacia complex</taxon>
    </lineage>
</organism>
<dbReference type="Proteomes" id="UP000755577">
    <property type="component" value="Unassembled WGS sequence"/>
</dbReference>
<evidence type="ECO:0000313" key="2">
    <source>
        <dbReference type="EMBL" id="VVU53583.1"/>
    </source>
</evidence>
<dbReference type="AlphaFoldDB" id="A0A6P2GIY3"/>
<dbReference type="RefSeq" id="WP_174928420.1">
    <property type="nucleotide sequence ID" value="NZ_CABVLY010000036.1"/>
</dbReference>
<sequence length="320" mass="36325">MKSDFIESELELYVQRLLVHEFYSSGNAYKMLKISPGKEKYLGYDAEIVGLTSFYCQFKTSDFLTKGTLYDQRNKFCATKGWPLAPFYSFALRAPNDPADKEDPTVWQHNILHAMWKKNPTGVAYVAPIFHTRLEMELHEPSLSRGGCVLTYNPSSIAIEVACIGGHEWCRLPAFEGLVSIPPHTQVKVLKHNYCFTDHSDITFHSDPEPVDSGNTLHEQLTAFIRRSTAPDNQANETARMSLSEVRNLLGFDEDRADFLERFLAFGLLRAGVERQQLQQGAARFFDHKAEWLEQRLALAAALKAFFGISTLGLFRFAND</sequence>
<reference evidence="2 3" key="1">
    <citation type="submission" date="2019-09" db="EMBL/GenBank/DDBJ databases">
        <authorList>
            <person name="Depoorter E."/>
        </authorList>
    </citation>
    <scope>NUCLEOTIDE SEQUENCE [LARGE SCALE GENOMIC DNA]</scope>
    <source>
        <strain evidence="2">LMG 20980</strain>
    </source>
</reference>